<name>A0A4Q2S558_9HYPH</name>
<dbReference type="InterPro" id="IPR029441">
    <property type="entry name" value="Cass2"/>
</dbReference>
<evidence type="ECO:0000259" key="1">
    <source>
        <dbReference type="SMART" id="SM00871"/>
    </source>
</evidence>
<dbReference type="Pfam" id="PF14526">
    <property type="entry name" value="Cass2"/>
    <property type="match status" value="1"/>
</dbReference>
<dbReference type="AlphaFoldDB" id="A0A4Q2S558"/>
<dbReference type="InterPro" id="IPR010499">
    <property type="entry name" value="AraC_E-bd"/>
</dbReference>
<evidence type="ECO:0000313" key="2">
    <source>
        <dbReference type="EMBL" id="RYB97019.1"/>
    </source>
</evidence>
<protein>
    <recommendedName>
        <fullName evidence="1">AraC effector-binding domain-containing protein</fullName>
    </recommendedName>
</protein>
<dbReference type="InterPro" id="IPR011256">
    <property type="entry name" value="Reg_factor_effector_dom_sf"/>
</dbReference>
<accession>A0A4Q2S558</accession>
<dbReference type="RefSeq" id="WP_129334450.1">
    <property type="nucleotide sequence ID" value="NZ_SDVB01000391.1"/>
</dbReference>
<dbReference type="OrthoDB" id="7947361at2"/>
<feature type="domain" description="AraC effector-binding" evidence="1">
    <location>
        <begin position="1"/>
        <end position="140"/>
    </location>
</feature>
<organism evidence="2 3">
    <name type="scientific">Ciceribacter ferrooxidans</name>
    <dbReference type="NCBI Taxonomy" id="2509717"/>
    <lineage>
        <taxon>Bacteria</taxon>
        <taxon>Pseudomonadati</taxon>
        <taxon>Pseudomonadota</taxon>
        <taxon>Alphaproteobacteria</taxon>
        <taxon>Hyphomicrobiales</taxon>
        <taxon>Rhizobiaceae</taxon>
        <taxon>Ciceribacter</taxon>
    </lineage>
</organism>
<dbReference type="Gene3D" id="3.20.80.10">
    <property type="entry name" value="Regulatory factor, effector binding domain"/>
    <property type="match status" value="1"/>
</dbReference>
<evidence type="ECO:0000313" key="3">
    <source>
        <dbReference type="Proteomes" id="UP000291088"/>
    </source>
</evidence>
<reference evidence="2 3" key="1">
    <citation type="submission" date="2019-01" db="EMBL/GenBank/DDBJ databases">
        <authorList>
            <person name="Deng T."/>
        </authorList>
    </citation>
    <scope>NUCLEOTIDE SEQUENCE [LARGE SCALE GENOMIC DNA]</scope>
    <source>
        <strain evidence="2 3">F8825</strain>
    </source>
</reference>
<proteinExistence type="predicted"/>
<dbReference type="Proteomes" id="UP000291088">
    <property type="component" value="Unassembled WGS sequence"/>
</dbReference>
<dbReference type="SMART" id="SM00871">
    <property type="entry name" value="AraC_E_bind"/>
    <property type="match status" value="1"/>
</dbReference>
<gene>
    <name evidence="2" type="ORF">EUU22_23765</name>
</gene>
<keyword evidence="3" id="KW-1185">Reference proteome</keyword>
<dbReference type="EMBL" id="SDVB01000391">
    <property type="protein sequence ID" value="RYB97019.1"/>
    <property type="molecule type" value="Genomic_DNA"/>
</dbReference>
<sequence>MIELVELPELVVVGIAVEGRFEDLSRVVPDAWSRLFAAETGATAFLEVSTGSENGVYRELVGFMAATATEVPEGMTRLVVPAQRYLRLVHTGPLADIYKGFSMLYAHADRRGLRTTEFKLDFGYAPGLPDAPHELHVALAPTTLSLT</sequence>
<comment type="caution">
    <text evidence="2">The sequence shown here is derived from an EMBL/GenBank/DDBJ whole genome shotgun (WGS) entry which is preliminary data.</text>
</comment>
<dbReference type="SUPFAM" id="SSF55136">
    <property type="entry name" value="Probable bacterial effector-binding domain"/>
    <property type="match status" value="1"/>
</dbReference>